<dbReference type="EMBL" id="WRXP01004777">
    <property type="protein sequence ID" value="KAF1001388.1"/>
    <property type="molecule type" value="Genomic_DNA"/>
</dbReference>
<dbReference type="Proteomes" id="UP000593563">
    <property type="component" value="Unassembled WGS sequence"/>
</dbReference>
<evidence type="ECO:0008006" key="11">
    <source>
        <dbReference type="Google" id="ProtNLM"/>
    </source>
</evidence>
<evidence type="ECO:0000313" key="10">
    <source>
        <dbReference type="Proteomes" id="UP000593563"/>
    </source>
</evidence>
<keyword evidence="3" id="KW-0238">DNA-binding</keyword>
<feature type="domain" description="MADS-box" evidence="7">
    <location>
        <begin position="1"/>
        <end position="33"/>
    </location>
</feature>
<name>A0A6L5B786_APIGR</name>
<dbReference type="InterPro" id="IPR036879">
    <property type="entry name" value="TF_MADSbox_sf"/>
</dbReference>
<dbReference type="Pfam" id="PF01486">
    <property type="entry name" value="K-box"/>
    <property type="match status" value="1"/>
</dbReference>
<dbReference type="AlphaFoldDB" id="A0A6L5B786"/>
<evidence type="ECO:0000313" key="9">
    <source>
        <dbReference type="EMBL" id="KAF1001388.1"/>
    </source>
</evidence>
<accession>A0A6L5B786</accession>
<evidence type="ECO:0000256" key="4">
    <source>
        <dbReference type="ARBA" id="ARBA00023163"/>
    </source>
</evidence>
<dbReference type="SUPFAM" id="SSF55455">
    <property type="entry name" value="SRF-like"/>
    <property type="match status" value="1"/>
</dbReference>
<evidence type="ECO:0000259" key="8">
    <source>
        <dbReference type="PROSITE" id="PS51297"/>
    </source>
</evidence>
<protein>
    <recommendedName>
        <fullName evidence="11">PISTILLATA-like protein</fullName>
    </recommendedName>
</protein>
<dbReference type="InterPro" id="IPR002487">
    <property type="entry name" value="TF_Kbox"/>
</dbReference>
<feature type="coiled-coil region" evidence="6">
    <location>
        <begin position="56"/>
        <end position="83"/>
    </location>
</feature>
<evidence type="ECO:0000256" key="3">
    <source>
        <dbReference type="ARBA" id="ARBA00023125"/>
    </source>
</evidence>
<dbReference type="GO" id="GO:0005634">
    <property type="term" value="C:nucleus"/>
    <property type="evidence" value="ECO:0007669"/>
    <property type="project" value="UniProtKB-SubCell"/>
</dbReference>
<keyword evidence="10" id="KW-1185">Reference proteome</keyword>
<keyword evidence="6" id="KW-0175">Coiled coil</keyword>
<organism evidence="9 10">
    <name type="scientific">Apium graveolens</name>
    <name type="common">Celery</name>
    <dbReference type="NCBI Taxonomy" id="4045"/>
    <lineage>
        <taxon>Eukaryota</taxon>
        <taxon>Viridiplantae</taxon>
        <taxon>Streptophyta</taxon>
        <taxon>Embryophyta</taxon>
        <taxon>Tracheophyta</taxon>
        <taxon>Spermatophyta</taxon>
        <taxon>Magnoliopsida</taxon>
        <taxon>eudicotyledons</taxon>
        <taxon>Gunneridae</taxon>
        <taxon>Pentapetalae</taxon>
        <taxon>asterids</taxon>
        <taxon>campanulids</taxon>
        <taxon>Apiales</taxon>
        <taxon>Apiaceae</taxon>
        <taxon>Apioideae</taxon>
        <taxon>apioid superclade</taxon>
        <taxon>Apieae</taxon>
        <taxon>Apium</taxon>
    </lineage>
</organism>
<dbReference type="SMART" id="SM00432">
    <property type="entry name" value="MADS"/>
    <property type="match status" value="1"/>
</dbReference>
<evidence type="ECO:0000256" key="5">
    <source>
        <dbReference type="ARBA" id="ARBA00023242"/>
    </source>
</evidence>
<dbReference type="Gene3D" id="3.40.1810.10">
    <property type="entry name" value="Transcription factor, MADS-box"/>
    <property type="match status" value="1"/>
</dbReference>
<evidence type="ECO:0000256" key="1">
    <source>
        <dbReference type="ARBA" id="ARBA00004123"/>
    </source>
</evidence>
<sequence>MKKAKEINVLCDAKVSVVIVNGSNKMFEFCSPDTTLASQLQSYQDISRTKLWDAKHEELSKEIERIDNENKSMQIRLRHLNGEDVTSLHLPELASLEATLDTGLRRVRNWKASLLKHLQDQDLEDENKRLRYLLQQQEMGMAVAAMDSNVREYQQQQMPFAFRVQPNQPNLHERM</sequence>
<proteinExistence type="predicted"/>
<dbReference type="GO" id="GO:0003700">
    <property type="term" value="F:DNA-binding transcription factor activity"/>
    <property type="evidence" value="ECO:0007669"/>
    <property type="project" value="InterPro"/>
</dbReference>
<dbReference type="PROSITE" id="PS50066">
    <property type="entry name" value="MADS_BOX_2"/>
    <property type="match status" value="1"/>
</dbReference>
<evidence type="ECO:0000256" key="6">
    <source>
        <dbReference type="SAM" id="Coils"/>
    </source>
</evidence>
<reference evidence="9" key="1">
    <citation type="submission" date="2020-01" db="EMBL/GenBank/DDBJ databases">
        <title>The Celery Genome Sequence Reveals Sequential Paleo-tetraploidization, Resistance Gene Elimination, Karyotype Evolution, and Functional Innovation in Apiales.</title>
        <authorList>
            <person name="Song X."/>
        </authorList>
    </citation>
    <scope>NUCLEOTIDE SEQUENCE</scope>
    <source>
        <tissue evidence="9">Leaf</tissue>
    </source>
</reference>
<dbReference type="InterPro" id="IPR050142">
    <property type="entry name" value="MADS-box/MEF2_TF"/>
</dbReference>
<dbReference type="InterPro" id="IPR002100">
    <property type="entry name" value="TF_MADSbox"/>
</dbReference>
<gene>
    <name evidence="9" type="ORF">AG4045_020460</name>
</gene>
<comment type="subcellular location">
    <subcellularLocation>
        <location evidence="1">Nucleus</location>
    </subcellularLocation>
</comment>
<dbReference type="Pfam" id="PF00319">
    <property type="entry name" value="SRF-TF"/>
    <property type="match status" value="1"/>
</dbReference>
<keyword evidence="4" id="KW-0804">Transcription</keyword>
<dbReference type="GO" id="GO:0003677">
    <property type="term" value="F:DNA binding"/>
    <property type="evidence" value="ECO:0007669"/>
    <property type="project" value="UniProtKB-KW"/>
</dbReference>
<evidence type="ECO:0000259" key="7">
    <source>
        <dbReference type="PROSITE" id="PS50066"/>
    </source>
</evidence>
<dbReference type="PANTHER" id="PTHR48019">
    <property type="entry name" value="SERUM RESPONSE FACTOR HOMOLOG"/>
    <property type="match status" value="1"/>
</dbReference>
<feature type="domain" description="K-box" evidence="8">
    <location>
        <begin position="56"/>
        <end position="140"/>
    </location>
</feature>
<keyword evidence="5" id="KW-0539">Nucleus</keyword>
<evidence type="ECO:0000256" key="2">
    <source>
        <dbReference type="ARBA" id="ARBA00023015"/>
    </source>
</evidence>
<keyword evidence="2" id="KW-0805">Transcription regulation</keyword>
<dbReference type="GO" id="GO:0046983">
    <property type="term" value="F:protein dimerization activity"/>
    <property type="evidence" value="ECO:0007669"/>
    <property type="project" value="InterPro"/>
</dbReference>
<dbReference type="PROSITE" id="PS51297">
    <property type="entry name" value="K_BOX"/>
    <property type="match status" value="1"/>
</dbReference>
<comment type="caution">
    <text evidence="9">The sequence shown here is derived from an EMBL/GenBank/DDBJ whole genome shotgun (WGS) entry which is preliminary data.</text>
</comment>